<evidence type="ECO:0000313" key="2">
    <source>
        <dbReference type="EMBL" id="PQO44675.1"/>
    </source>
</evidence>
<dbReference type="PROSITE" id="PS51411">
    <property type="entry name" value="PSP1_C"/>
    <property type="match status" value="1"/>
</dbReference>
<proteinExistence type="predicted"/>
<evidence type="ECO:0000313" key="3">
    <source>
        <dbReference type="Proteomes" id="UP000237819"/>
    </source>
</evidence>
<dbReference type="OrthoDB" id="287205at2"/>
<dbReference type="Proteomes" id="UP000237819">
    <property type="component" value="Unassembled WGS sequence"/>
</dbReference>
<comment type="caution">
    <text evidence="2">The sequence shown here is derived from an EMBL/GenBank/DDBJ whole genome shotgun (WGS) entry which is preliminary data.</text>
</comment>
<dbReference type="EMBL" id="PUHZ01000018">
    <property type="protein sequence ID" value="PQO44675.1"/>
    <property type="molecule type" value="Genomic_DNA"/>
</dbReference>
<name>A0A2S8GJQ4_9BACT</name>
<sequence length="187" mass="20162">MISTIHRTHLVRVGAVGQIGRFVSVDAVAYQRGMRVVCRTSRGLEVGEILSPAPEANEDSDGSILRGLTPQDEMLLDRLEKNKREAMAACTSQLAQRQLDATLIDVEQLFDGQSLFFYFLGDVSPEVEQLTEQLAETYDAKVRIREFAKLLDEGCGPGCGTEEGPGCGSSCSTCSLVGGCGVKKTKG</sequence>
<dbReference type="InterPro" id="IPR007557">
    <property type="entry name" value="PSP1_C"/>
</dbReference>
<feature type="domain" description="PSP1 C-terminal" evidence="1">
    <location>
        <begin position="62"/>
        <end position="147"/>
    </location>
</feature>
<protein>
    <recommendedName>
        <fullName evidence="1">PSP1 C-terminal domain-containing protein</fullName>
    </recommendedName>
</protein>
<dbReference type="AlphaFoldDB" id="A0A2S8GJQ4"/>
<gene>
    <name evidence="2" type="ORF">C5Y93_18090</name>
</gene>
<evidence type="ECO:0000259" key="1">
    <source>
        <dbReference type="PROSITE" id="PS51411"/>
    </source>
</evidence>
<accession>A0A2S8GJQ4</accession>
<reference evidence="2 3" key="1">
    <citation type="submission" date="2018-02" db="EMBL/GenBank/DDBJ databases">
        <title>Comparative genomes isolates from brazilian mangrove.</title>
        <authorList>
            <person name="Araujo J.E."/>
            <person name="Taketani R.G."/>
            <person name="Silva M.C.P."/>
            <person name="Loureco M.V."/>
            <person name="Andreote F.D."/>
        </authorList>
    </citation>
    <scope>NUCLEOTIDE SEQUENCE [LARGE SCALE GENOMIC DNA]</scope>
    <source>
        <strain evidence="2 3">Nap-Phe MGV</strain>
    </source>
</reference>
<dbReference type="Pfam" id="PF04468">
    <property type="entry name" value="PSP1"/>
    <property type="match status" value="1"/>
</dbReference>
<organism evidence="2 3">
    <name type="scientific">Blastopirellula marina</name>
    <dbReference type="NCBI Taxonomy" id="124"/>
    <lineage>
        <taxon>Bacteria</taxon>
        <taxon>Pseudomonadati</taxon>
        <taxon>Planctomycetota</taxon>
        <taxon>Planctomycetia</taxon>
        <taxon>Pirellulales</taxon>
        <taxon>Pirellulaceae</taxon>
        <taxon>Blastopirellula</taxon>
    </lineage>
</organism>
<dbReference type="RefSeq" id="WP_105336849.1">
    <property type="nucleotide sequence ID" value="NZ_PUHZ01000018.1"/>
</dbReference>